<proteinExistence type="predicted"/>
<keyword evidence="2" id="KW-1185">Reference proteome</keyword>
<reference evidence="1 2" key="1">
    <citation type="submission" date="2024-03" db="EMBL/GenBank/DDBJ databases">
        <title>A Dehalogenimonas Isolated from Estuarine Sediments Dihaloeliminates Chlorinated Alkanes.</title>
        <authorList>
            <person name="Yang Y."/>
            <person name="Wang H."/>
        </authorList>
    </citation>
    <scope>NUCLEOTIDE SEQUENCE [LARGE SCALE GENOMIC DNA]</scope>
    <source>
        <strain evidence="1 2">W</strain>
    </source>
</reference>
<dbReference type="EMBL" id="CP146612">
    <property type="protein sequence ID" value="WWX26196.1"/>
    <property type="molecule type" value="Genomic_DNA"/>
</dbReference>
<dbReference type="Proteomes" id="UP001375370">
    <property type="component" value="Chromosome"/>
</dbReference>
<protein>
    <recommendedName>
        <fullName evidence="3">DUF11 domain-containing protein</fullName>
    </recommendedName>
</protein>
<evidence type="ECO:0000313" key="2">
    <source>
        <dbReference type="Proteomes" id="UP001375370"/>
    </source>
</evidence>
<dbReference type="RefSeq" id="WP_338739128.1">
    <property type="nucleotide sequence ID" value="NZ_CP146612.1"/>
</dbReference>
<sequence length="128" mass="13974">MAQYADIIEIIAPSEAVSGGRVDITVRVKNTYSAPIGVRVEAALDYGVSPQPGVIFPTDWANIDAQAVWPFSGYFYMPSQKVTVRAKSFWYGADGGWYADDEMAKTVNLGSSGQPIISDFRIADFIKV</sequence>
<accession>A0ABZ2J606</accession>
<evidence type="ECO:0000313" key="1">
    <source>
        <dbReference type="EMBL" id="WWX26196.1"/>
    </source>
</evidence>
<gene>
    <name evidence="1" type="ORF">V8247_04285</name>
</gene>
<organism evidence="1 2">
    <name type="scientific">Candidatus Dehalogenimonas loeffleri</name>
    <dbReference type="NCBI Taxonomy" id="3127115"/>
    <lineage>
        <taxon>Bacteria</taxon>
        <taxon>Bacillati</taxon>
        <taxon>Chloroflexota</taxon>
        <taxon>Dehalococcoidia</taxon>
        <taxon>Dehalococcoidales</taxon>
        <taxon>Dehalococcoidaceae</taxon>
        <taxon>Dehalogenimonas</taxon>
    </lineage>
</organism>
<name>A0ABZ2J606_9CHLR</name>
<evidence type="ECO:0008006" key="3">
    <source>
        <dbReference type="Google" id="ProtNLM"/>
    </source>
</evidence>